<comment type="caution">
    <text evidence="1">The sequence shown here is derived from an EMBL/GenBank/DDBJ whole genome shotgun (WGS) entry which is preliminary data.</text>
</comment>
<evidence type="ECO:0000313" key="1">
    <source>
        <dbReference type="EMBL" id="POY39194.1"/>
    </source>
</evidence>
<reference evidence="1 2" key="1">
    <citation type="submission" date="2018-01" db="EMBL/GenBank/DDBJ databases">
        <authorList>
            <person name="Gaut B.S."/>
            <person name="Morton B.R."/>
            <person name="Clegg M.T."/>
            <person name="Duvall M.R."/>
        </authorList>
    </citation>
    <scope>NUCLEOTIDE SEQUENCE [LARGE SCALE GENOMIC DNA]</scope>
    <source>
        <strain evidence="1 2">HR-AV</strain>
    </source>
</reference>
<organism evidence="1 2">
    <name type="scientific">Solitalea longa</name>
    <dbReference type="NCBI Taxonomy" id="2079460"/>
    <lineage>
        <taxon>Bacteria</taxon>
        <taxon>Pseudomonadati</taxon>
        <taxon>Bacteroidota</taxon>
        <taxon>Sphingobacteriia</taxon>
        <taxon>Sphingobacteriales</taxon>
        <taxon>Sphingobacteriaceae</taxon>
        <taxon>Solitalea</taxon>
    </lineage>
</organism>
<protein>
    <submittedName>
        <fullName evidence="1">Uncharacterized protein</fullName>
    </submittedName>
</protein>
<keyword evidence="2" id="KW-1185">Reference proteome</keyword>
<name>A0A2S5A9K7_9SPHI</name>
<dbReference type="EMBL" id="PQVF01000001">
    <property type="protein sequence ID" value="POY39194.1"/>
    <property type="molecule type" value="Genomic_DNA"/>
</dbReference>
<dbReference type="RefSeq" id="WP_103787296.1">
    <property type="nucleotide sequence ID" value="NZ_PQVF01000001.1"/>
</dbReference>
<sequence>MKHTYKLFAILALPFLINSCEKEAPPCSGNCASLRVDGNVINKLDSTVASGVTVILSWSKSVYISQDQVISKVNSKKDGTFNFTSNIDTTYFSRGYFLTLRVSSNNEYSILGYSGLINTEAYFFDPNAFQNIHFEVYKKAKLKLKLHRSRNDSIQSFSISHSDILPDFFIYDYNVVYPQEGEINVSTVADVFTKIRVIKTLINGVTTTTIDSIKCLSNSTLVYDINF</sequence>
<accession>A0A2S5A9K7</accession>
<dbReference type="OrthoDB" id="1147959at2"/>
<evidence type="ECO:0000313" key="2">
    <source>
        <dbReference type="Proteomes" id="UP000236893"/>
    </source>
</evidence>
<gene>
    <name evidence="1" type="ORF">C3K47_01475</name>
</gene>
<dbReference type="AlphaFoldDB" id="A0A2S5A9K7"/>
<dbReference type="Proteomes" id="UP000236893">
    <property type="component" value="Unassembled WGS sequence"/>
</dbReference>
<proteinExistence type="predicted"/>